<evidence type="ECO:0000256" key="5">
    <source>
        <dbReference type="ARBA" id="ARBA00023033"/>
    </source>
</evidence>
<gene>
    <name evidence="8" type="ORF">NA57DRAFT_37777</name>
</gene>
<comment type="similarity">
    <text evidence="1">Belongs to the cytochrome P450 family.</text>
</comment>
<keyword evidence="2 6" id="KW-0479">Metal-binding</keyword>
<dbReference type="GO" id="GO:0004497">
    <property type="term" value="F:monooxygenase activity"/>
    <property type="evidence" value="ECO:0007669"/>
    <property type="project" value="UniProtKB-KW"/>
</dbReference>
<protein>
    <submittedName>
        <fullName evidence="8">Cytochrome P450</fullName>
    </submittedName>
</protein>
<dbReference type="InterPro" id="IPR036396">
    <property type="entry name" value="Cyt_P450_sf"/>
</dbReference>
<dbReference type="Gene3D" id="1.10.630.10">
    <property type="entry name" value="Cytochrome P450"/>
    <property type="match status" value="1"/>
</dbReference>
<dbReference type="PANTHER" id="PTHR46300">
    <property type="entry name" value="P450, PUTATIVE (EUROFUNG)-RELATED-RELATED"/>
    <property type="match status" value="1"/>
</dbReference>
<dbReference type="SUPFAM" id="SSF48264">
    <property type="entry name" value="Cytochrome P450"/>
    <property type="match status" value="1"/>
</dbReference>
<sequence length="553" mass="64245">MDISPFFKSWAFISLLFVVLVPFCFYFYFAPSTLKDSRRRHLPPGPPGWPFIGNLLDLADSNEFRKIVCRWANQYGDIVYTKIGGADYIWFNSPRVVKDLMDKRSNIYSSRPPLPLAQDVASNKKRQLFMEYGPQWRSIRKLSHGALNAPTAATYEPVQDFESKQLMRDLLDSPEDFYRHNRRYTVSVISLVTYGYRLPTWDHPLVKKVYSVLDTFTEMTAPGAFIVDTFPSLQYLPQRFFGNWRDFGKRVHEHDSKVYLELWRDLKEKADKGVAPPCYCRDFYVKNPVKWGIDEEQSAYAAGGLIEAGSETTAITLNNFLLAMTLNPRVVQKAQEELDRVVGCERLPTWSDEKNLPYLRAMIKETLRWRPLNQFGMSHATSEDDWYKGYFIPKGSIVTISWWLVAIHYDQERYPEPDTFKPERYLNHSQPAAEYINVSDPYERDHFAYGAGRRVCPGVHVAERSLFINAARTLWGFDIRKKTDESGNLIEPETKMVPGFMSVPKPFECSITPRSEGHARIIRDAFNEAERVGIQYRKQEQKQDDLLTEESMQ</sequence>
<keyword evidence="3" id="KW-0560">Oxidoreductase</keyword>
<comment type="caution">
    <text evidence="8">The sequence shown here is derived from an EMBL/GenBank/DDBJ whole genome shotgun (WGS) entry which is preliminary data.</text>
</comment>
<evidence type="ECO:0000256" key="3">
    <source>
        <dbReference type="ARBA" id="ARBA00023002"/>
    </source>
</evidence>
<dbReference type="PANTHER" id="PTHR46300:SF2">
    <property type="entry name" value="CYTOCHROME P450 MONOOXYGENASE ALNH-RELATED"/>
    <property type="match status" value="1"/>
</dbReference>
<keyword evidence="5" id="KW-0503">Monooxygenase</keyword>
<dbReference type="PRINTS" id="PR00385">
    <property type="entry name" value="P450"/>
</dbReference>
<evidence type="ECO:0000256" key="6">
    <source>
        <dbReference type="PIRSR" id="PIRSR602401-1"/>
    </source>
</evidence>
<feature type="binding site" description="axial binding residue" evidence="6">
    <location>
        <position position="456"/>
    </location>
    <ligand>
        <name>heme</name>
        <dbReference type="ChEBI" id="CHEBI:30413"/>
    </ligand>
    <ligandPart>
        <name>Fe</name>
        <dbReference type="ChEBI" id="CHEBI:18248"/>
    </ligandPart>
</feature>
<dbReference type="InterPro" id="IPR002401">
    <property type="entry name" value="Cyt_P450_E_grp-I"/>
</dbReference>
<evidence type="ECO:0000256" key="1">
    <source>
        <dbReference type="ARBA" id="ARBA00010617"/>
    </source>
</evidence>
<dbReference type="InterPro" id="IPR001128">
    <property type="entry name" value="Cyt_P450"/>
</dbReference>
<dbReference type="GO" id="GO:0016705">
    <property type="term" value="F:oxidoreductase activity, acting on paired donors, with incorporation or reduction of molecular oxygen"/>
    <property type="evidence" value="ECO:0007669"/>
    <property type="project" value="InterPro"/>
</dbReference>
<organism evidence="8 9">
    <name type="scientific">Rhizodiscina lignyota</name>
    <dbReference type="NCBI Taxonomy" id="1504668"/>
    <lineage>
        <taxon>Eukaryota</taxon>
        <taxon>Fungi</taxon>
        <taxon>Dikarya</taxon>
        <taxon>Ascomycota</taxon>
        <taxon>Pezizomycotina</taxon>
        <taxon>Dothideomycetes</taxon>
        <taxon>Pleosporomycetidae</taxon>
        <taxon>Aulographales</taxon>
        <taxon>Rhizodiscinaceae</taxon>
        <taxon>Rhizodiscina</taxon>
    </lineage>
</organism>
<evidence type="ECO:0000256" key="2">
    <source>
        <dbReference type="ARBA" id="ARBA00022723"/>
    </source>
</evidence>
<evidence type="ECO:0000256" key="4">
    <source>
        <dbReference type="ARBA" id="ARBA00023004"/>
    </source>
</evidence>
<keyword evidence="7" id="KW-1133">Transmembrane helix</keyword>
<dbReference type="AlphaFoldDB" id="A0A9P4M704"/>
<keyword evidence="7" id="KW-0472">Membrane</keyword>
<dbReference type="Pfam" id="PF00067">
    <property type="entry name" value="p450"/>
    <property type="match status" value="1"/>
</dbReference>
<dbReference type="GO" id="GO:0005506">
    <property type="term" value="F:iron ion binding"/>
    <property type="evidence" value="ECO:0007669"/>
    <property type="project" value="InterPro"/>
</dbReference>
<keyword evidence="6" id="KW-0349">Heme</keyword>
<dbReference type="GO" id="GO:0020037">
    <property type="term" value="F:heme binding"/>
    <property type="evidence" value="ECO:0007669"/>
    <property type="project" value="InterPro"/>
</dbReference>
<feature type="transmembrane region" description="Helical" evidence="7">
    <location>
        <begin position="12"/>
        <end position="30"/>
    </location>
</feature>
<evidence type="ECO:0000313" key="8">
    <source>
        <dbReference type="EMBL" id="KAF2099883.1"/>
    </source>
</evidence>
<comment type="cofactor">
    <cofactor evidence="6">
        <name>heme</name>
        <dbReference type="ChEBI" id="CHEBI:30413"/>
    </cofactor>
</comment>
<dbReference type="CDD" id="cd11065">
    <property type="entry name" value="CYP64-like"/>
    <property type="match status" value="1"/>
</dbReference>
<dbReference type="Proteomes" id="UP000799772">
    <property type="component" value="Unassembled WGS sequence"/>
</dbReference>
<dbReference type="EMBL" id="ML978125">
    <property type="protein sequence ID" value="KAF2099883.1"/>
    <property type="molecule type" value="Genomic_DNA"/>
</dbReference>
<reference evidence="8" key="1">
    <citation type="journal article" date="2020" name="Stud. Mycol.">
        <title>101 Dothideomycetes genomes: a test case for predicting lifestyles and emergence of pathogens.</title>
        <authorList>
            <person name="Haridas S."/>
            <person name="Albert R."/>
            <person name="Binder M."/>
            <person name="Bloem J."/>
            <person name="Labutti K."/>
            <person name="Salamov A."/>
            <person name="Andreopoulos B."/>
            <person name="Baker S."/>
            <person name="Barry K."/>
            <person name="Bills G."/>
            <person name="Bluhm B."/>
            <person name="Cannon C."/>
            <person name="Castanera R."/>
            <person name="Culley D."/>
            <person name="Daum C."/>
            <person name="Ezra D."/>
            <person name="Gonzalez J."/>
            <person name="Henrissat B."/>
            <person name="Kuo A."/>
            <person name="Liang C."/>
            <person name="Lipzen A."/>
            <person name="Lutzoni F."/>
            <person name="Magnuson J."/>
            <person name="Mondo S."/>
            <person name="Nolan M."/>
            <person name="Ohm R."/>
            <person name="Pangilinan J."/>
            <person name="Park H.-J."/>
            <person name="Ramirez L."/>
            <person name="Alfaro M."/>
            <person name="Sun H."/>
            <person name="Tritt A."/>
            <person name="Yoshinaga Y."/>
            <person name="Zwiers L.-H."/>
            <person name="Turgeon B."/>
            <person name="Goodwin S."/>
            <person name="Spatafora J."/>
            <person name="Crous P."/>
            <person name="Grigoriev I."/>
        </authorList>
    </citation>
    <scope>NUCLEOTIDE SEQUENCE</scope>
    <source>
        <strain evidence="8">CBS 133067</strain>
    </source>
</reference>
<evidence type="ECO:0000256" key="7">
    <source>
        <dbReference type="SAM" id="Phobius"/>
    </source>
</evidence>
<evidence type="ECO:0000313" key="9">
    <source>
        <dbReference type="Proteomes" id="UP000799772"/>
    </source>
</evidence>
<keyword evidence="9" id="KW-1185">Reference proteome</keyword>
<dbReference type="OrthoDB" id="1103324at2759"/>
<name>A0A9P4M704_9PEZI</name>
<proteinExistence type="inferred from homology"/>
<keyword evidence="4 6" id="KW-0408">Iron</keyword>
<accession>A0A9P4M704</accession>
<keyword evidence="7" id="KW-0812">Transmembrane</keyword>
<dbReference type="InterPro" id="IPR050364">
    <property type="entry name" value="Cytochrome_P450_fung"/>
</dbReference>
<dbReference type="PRINTS" id="PR00463">
    <property type="entry name" value="EP450I"/>
</dbReference>